<evidence type="ECO:0000259" key="1">
    <source>
        <dbReference type="Pfam" id="PF10088"/>
    </source>
</evidence>
<evidence type="ECO:0000313" key="3">
    <source>
        <dbReference type="Proteomes" id="UP001491691"/>
    </source>
</evidence>
<name>A0ABV1J170_9FIRM</name>
<keyword evidence="3" id="KW-1185">Reference proteome</keyword>
<sequence length="273" mass="31102">MIGGKKTFKRTYSDLEKFFPGIEFKRIEEIERFHKSLSKVLTSEFKDSEKDLATTYVLLGNEIAKLKEQIAEIKSIPNVTQAILKEYARITTELSNVRAANENYKTFDSLKATAKEYAATRDEVITNQLSAIEDLINAKMKEITARIVNDVRIISPKLHLEKMSTYSFDTKGDGGSGTALRALITFDLANMAVSNIPFAVHDADLMDPIEKDTVTKLIAEYDSVKKDHKQVFVSFRSFEFYAEKARPILDRRKVIQLEANGNELFGRAWNREQ</sequence>
<dbReference type="Proteomes" id="UP001491691">
    <property type="component" value="Unassembled WGS sequence"/>
</dbReference>
<evidence type="ECO:0000313" key="2">
    <source>
        <dbReference type="EMBL" id="MEQ3346900.1"/>
    </source>
</evidence>
<dbReference type="InterPro" id="IPR018760">
    <property type="entry name" value="DUF2326"/>
</dbReference>
<proteinExistence type="predicted"/>
<dbReference type="RefSeq" id="WP_349188780.1">
    <property type="nucleotide sequence ID" value="NZ_JBBNPP010000008.1"/>
</dbReference>
<protein>
    <submittedName>
        <fullName evidence="2">DUF2326 domain-containing protein</fullName>
    </submittedName>
</protein>
<dbReference type="EMBL" id="JBBNPP010000008">
    <property type="protein sequence ID" value="MEQ3346900.1"/>
    <property type="molecule type" value="Genomic_DNA"/>
</dbReference>
<feature type="domain" description="DUF2326" evidence="1">
    <location>
        <begin position="162"/>
        <end position="266"/>
    </location>
</feature>
<organism evidence="2 3">
    <name type="scientific">Peptoniphilus senegalensis</name>
    <dbReference type="NCBI Taxonomy" id="1465757"/>
    <lineage>
        <taxon>Bacteria</taxon>
        <taxon>Bacillati</taxon>
        <taxon>Bacillota</taxon>
        <taxon>Tissierellia</taxon>
        <taxon>Tissierellales</taxon>
        <taxon>Peptoniphilaceae</taxon>
        <taxon>Peptoniphilus</taxon>
    </lineage>
</organism>
<dbReference type="Pfam" id="PF10088">
    <property type="entry name" value="DUF2326"/>
    <property type="match status" value="1"/>
</dbReference>
<reference evidence="2 3" key="1">
    <citation type="submission" date="2024-04" db="EMBL/GenBank/DDBJ databases">
        <title>Human intestinal bacterial collection.</title>
        <authorList>
            <person name="Pauvert C."/>
            <person name="Hitch T.C.A."/>
            <person name="Clavel T."/>
        </authorList>
    </citation>
    <scope>NUCLEOTIDE SEQUENCE [LARGE SCALE GENOMIC DNA]</scope>
    <source>
        <strain evidence="2 3">CLA-SR-H019</strain>
    </source>
</reference>
<gene>
    <name evidence="2" type="ORF">AAA073_05570</name>
</gene>
<accession>A0ABV1J170</accession>
<comment type="caution">
    <text evidence="2">The sequence shown here is derived from an EMBL/GenBank/DDBJ whole genome shotgun (WGS) entry which is preliminary data.</text>
</comment>